<evidence type="ECO:0000313" key="2">
    <source>
        <dbReference type="EMBL" id="ABM96918.1"/>
    </source>
</evidence>
<dbReference type="EMBL" id="CP000556">
    <property type="protein sequence ID" value="ABM96918.1"/>
    <property type="molecule type" value="Genomic_DNA"/>
</dbReference>
<keyword evidence="3" id="KW-1185">Reference proteome</keyword>
<evidence type="ECO:0000256" key="1">
    <source>
        <dbReference type="SAM" id="MobiDB-lite"/>
    </source>
</evidence>
<reference evidence="2 3" key="1">
    <citation type="journal article" date="2007" name="J. Bacteriol.">
        <title>Whole-genome analysis of the methyl tert-butyl ether-degrading beta-proteobacterium Methylibium petroleiphilum PM1.</title>
        <authorList>
            <person name="Kane S.R."/>
            <person name="Chakicherla A.Y."/>
            <person name="Chain P.S.G."/>
            <person name="Schmidt R."/>
            <person name="Shin M.W."/>
            <person name="Legler T.C."/>
            <person name="Scow K.M."/>
            <person name="Larimer F.W."/>
            <person name="Lucas S.M."/>
            <person name="Richardson P.M."/>
            <person name="Hristova K.R."/>
        </authorList>
    </citation>
    <scope>NUCLEOTIDE SEQUENCE [LARGE SCALE GENOMIC DNA]</scope>
    <source>
        <strain evidence="3">ATCC BAA-1232 / LMG 22953 / PM1</strain>
        <plasmid evidence="2 3">RPME01</plasmid>
    </source>
</reference>
<dbReference type="KEGG" id="mpt:Mpe_B0140"/>
<dbReference type="HOGENOM" id="CLU_2862705_0_0_4"/>
<gene>
    <name evidence="2" type="ordered locus">Mpe_B0140</name>
</gene>
<dbReference type="RefSeq" id="WP_011831533.1">
    <property type="nucleotide sequence ID" value="NC_008826.1"/>
</dbReference>
<protein>
    <submittedName>
        <fullName evidence="2">Uncharacterized protein</fullName>
    </submittedName>
</protein>
<feature type="region of interest" description="Disordered" evidence="1">
    <location>
        <begin position="1"/>
        <end position="64"/>
    </location>
</feature>
<name>A2SMX9_METPP</name>
<dbReference type="AlphaFoldDB" id="A2SMX9"/>
<organism evidence="2 3">
    <name type="scientific">Methylibium petroleiphilum (strain ATCC BAA-1232 / LMG 22953 / PM1)</name>
    <dbReference type="NCBI Taxonomy" id="420662"/>
    <lineage>
        <taxon>Bacteria</taxon>
        <taxon>Pseudomonadati</taxon>
        <taxon>Pseudomonadota</taxon>
        <taxon>Betaproteobacteria</taxon>
        <taxon>Burkholderiales</taxon>
        <taxon>Sphaerotilaceae</taxon>
        <taxon>Methylibium</taxon>
    </lineage>
</organism>
<dbReference type="Proteomes" id="UP000000366">
    <property type="component" value="Plasmid RPME01"/>
</dbReference>
<evidence type="ECO:0000313" key="3">
    <source>
        <dbReference type="Proteomes" id="UP000000366"/>
    </source>
</evidence>
<keyword evidence="2" id="KW-0614">Plasmid</keyword>
<sequence length="64" mass="6614">MHNNTPTTTQPAEDDDSGLEAFQAARREAEAAGIPQDGPLGQKAADLIRSRAGADAQGETPAKP</sequence>
<accession>A2SMX9</accession>
<feature type="compositionally biased region" description="Polar residues" evidence="1">
    <location>
        <begin position="1"/>
        <end position="11"/>
    </location>
</feature>
<proteinExistence type="predicted"/>
<geneLocation type="plasmid" evidence="2 3">
    <name>RPME01</name>
</geneLocation>